<dbReference type="EMBL" id="JBHSGW010000025">
    <property type="protein sequence ID" value="MFC4740004.1"/>
    <property type="molecule type" value="Genomic_DNA"/>
</dbReference>
<comment type="caution">
    <text evidence="2">The sequence shown here is derived from an EMBL/GenBank/DDBJ whole genome shotgun (WGS) entry which is preliminary data.</text>
</comment>
<dbReference type="Proteomes" id="UP001595885">
    <property type="component" value="Unassembled WGS sequence"/>
</dbReference>
<organism evidence="2 3">
    <name type="scientific">Flavobacterium ponti</name>
    <dbReference type="NCBI Taxonomy" id="665133"/>
    <lineage>
        <taxon>Bacteria</taxon>
        <taxon>Pseudomonadati</taxon>
        <taxon>Bacteroidota</taxon>
        <taxon>Flavobacteriia</taxon>
        <taxon>Flavobacteriales</taxon>
        <taxon>Flavobacteriaceae</taxon>
        <taxon>Flavobacterium</taxon>
    </lineage>
</organism>
<evidence type="ECO:0000313" key="2">
    <source>
        <dbReference type="EMBL" id="MFC4740004.1"/>
    </source>
</evidence>
<proteinExistence type="predicted"/>
<name>A0ABV9P6X7_9FLAO</name>
<accession>A0ABV9P6X7</accession>
<evidence type="ECO:0000256" key="1">
    <source>
        <dbReference type="SAM" id="SignalP"/>
    </source>
</evidence>
<protein>
    <recommendedName>
        <fullName evidence="4">T9SS type A sorting domain-containing protein</fullName>
    </recommendedName>
</protein>
<gene>
    <name evidence="2" type="ORF">ACFO3U_08355</name>
</gene>
<feature type="chain" id="PRO_5047500429" description="T9SS type A sorting domain-containing protein" evidence="1">
    <location>
        <begin position="30"/>
        <end position="801"/>
    </location>
</feature>
<keyword evidence="3" id="KW-1185">Reference proteome</keyword>
<keyword evidence="1" id="KW-0732">Signal</keyword>
<dbReference type="RefSeq" id="WP_379740514.1">
    <property type="nucleotide sequence ID" value="NZ_JBHSGW010000025.1"/>
</dbReference>
<reference evidence="3" key="1">
    <citation type="journal article" date="2019" name="Int. J. Syst. Evol. Microbiol.">
        <title>The Global Catalogue of Microorganisms (GCM) 10K type strain sequencing project: providing services to taxonomists for standard genome sequencing and annotation.</title>
        <authorList>
            <consortium name="The Broad Institute Genomics Platform"/>
            <consortium name="The Broad Institute Genome Sequencing Center for Infectious Disease"/>
            <person name="Wu L."/>
            <person name="Ma J."/>
        </authorList>
    </citation>
    <scope>NUCLEOTIDE SEQUENCE [LARGE SCALE GENOMIC DNA]</scope>
    <source>
        <strain evidence="3">CCUG 50349</strain>
    </source>
</reference>
<evidence type="ECO:0000313" key="3">
    <source>
        <dbReference type="Proteomes" id="UP001595885"/>
    </source>
</evidence>
<feature type="signal peptide" evidence="1">
    <location>
        <begin position="1"/>
        <end position="29"/>
    </location>
</feature>
<sequence>MKTITHFKRSKKELLCLFTSLLFLGTVFGQVQQNGSLYVGDSGVVSIFTSPYNFGTSPATVTSRTVATYGKLYFPAATTWASATNVHHVNGYASTFGNADFIFPIGDGTILAPARLQNATLAATFDSAYWSVNPATVDTDVDSSTLLAISSVEYWDLFSSSSANLTLTWRSASNLATLTAGIVLEDIVIAGWNGTQWEQIPSTVDEYYLGTGSASTLTAGSVTSTVPVNFGTYSKFTLGARGTCQPLVASSGVTKTWNGSWSPSAPTLADPVVINTAYAAGSFACNSLVLNADITLVANENIEIVNGVTGSSKIIMASSASVVQRASGVGAPSIEMTKTRMGLKRYDYVYFGTPVVGDFYGDMATAIADAPGALPGAFDFSYKYNTGPGGGWQSTSTTETGKGFIAHVGQAAPFLDAITTADVSVVIDGVANNGDINLAPITNNIAQPNGGTSHILLGNPYPSAIDGDKFLEENTDLDGVLYIWTSATSYPGSGLYNQADYIAYTRAGVVIPTAVPTTFNGKIPSGQGFKVKILPNSTNPTTVSSTANVVFNNCMRVTGDNSVFYKNAQQNTTVTKDRFKLNMTGDNGVFSQILIAYLPEATLGYDRMYDAGRNSVSTAQLYSIFEGDGRRLSINARPNFTSTDVVPVGIRKNNSNTETFVISITAQEGVFTDPLVKVYLHDKIANTYHDFSIGDFTYTTNESSVDNRFEIVYQSAVLSNTQVSLGEAAIVLNNNLLSINSSTIIRSVQMYDLAGRLIKDYKDINAAIFSKTFNHEESIYLAKINFDNGTTISKKLIHTKN</sequence>
<evidence type="ECO:0008006" key="4">
    <source>
        <dbReference type="Google" id="ProtNLM"/>
    </source>
</evidence>